<gene>
    <name evidence="5" type="ORF">SAMN04488523_10433</name>
</gene>
<dbReference type="PRINTS" id="PR00035">
    <property type="entry name" value="HTHGNTR"/>
</dbReference>
<dbReference type="AlphaFoldDB" id="A0A1I1WL44"/>
<name>A0A1I1WL44_9RHOB</name>
<dbReference type="InterPro" id="IPR050679">
    <property type="entry name" value="Bact_HTH_transcr_reg"/>
</dbReference>
<evidence type="ECO:0000259" key="4">
    <source>
        <dbReference type="PROSITE" id="PS50949"/>
    </source>
</evidence>
<dbReference type="PROSITE" id="PS50949">
    <property type="entry name" value="HTH_GNTR"/>
    <property type="match status" value="1"/>
</dbReference>
<dbReference type="EMBL" id="FOMW01000004">
    <property type="protein sequence ID" value="SFD95895.1"/>
    <property type="molecule type" value="Genomic_DNA"/>
</dbReference>
<dbReference type="GO" id="GO:0003677">
    <property type="term" value="F:DNA binding"/>
    <property type="evidence" value="ECO:0007669"/>
    <property type="project" value="UniProtKB-KW"/>
</dbReference>
<dbReference type="SMART" id="SM00345">
    <property type="entry name" value="HTH_GNTR"/>
    <property type="match status" value="1"/>
</dbReference>
<dbReference type="SUPFAM" id="SSF64288">
    <property type="entry name" value="Chorismate lyase-like"/>
    <property type="match status" value="1"/>
</dbReference>
<protein>
    <submittedName>
        <fullName evidence="5">GntR family transcriptional regulator</fullName>
    </submittedName>
</protein>
<dbReference type="Pfam" id="PF00392">
    <property type="entry name" value="GntR"/>
    <property type="match status" value="1"/>
</dbReference>
<feature type="domain" description="HTH gntR-type" evidence="4">
    <location>
        <begin position="26"/>
        <end position="94"/>
    </location>
</feature>
<dbReference type="InterPro" id="IPR000524">
    <property type="entry name" value="Tscrpt_reg_HTH_GntR"/>
</dbReference>
<dbReference type="STRING" id="74348.SAMN04488523_10433"/>
<dbReference type="InterPro" id="IPR036390">
    <property type="entry name" value="WH_DNA-bd_sf"/>
</dbReference>
<keyword evidence="2" id="KW-0238">DNA-binding</keyword>
<dbReference type="SMART" id="SM00866">
    <property type="entry name" value="UTRA"/>
    <property type="match status" value="1"/>
</dbReference>
<keyword evidence="3" id="KW-0804">Transcription</keyword>
<dbReference type="GO" id="GO:0045892">
    <property type="term" value="P:negative regulation of DNA-templated transcription"/>
    <property type="evidence" value="ECO:0007669"/>
    <property type="project" value="TreeGrafter"/>
</dbReference>
<accession>A0A1I1WL44</accession>
<dbReference type="SUPFAM" id="SSF46785">
    <property type="entry name" value="Winged helix' DNA-binding domain"/>
    <property type="match status" value="1"/>
</dbReference>
<keyword evidence="6" id="KW-1185">Reference proteome</keyword>
<dbReference type="CDD" id="cd07377">
    <property type="entry name" value="WHTH_GntR"/>
    <property type="match status" value="1"/>
</dbReference>
<dbReference type="InterPro" id="IPR028978">
    <property type="entry name" value="Chorismate_lyase_/UTRA_dom_sf"/>
</dbReference>
<dbReference type="InterPro" id="IPR011663">
    <property type="entry name" value="UTRA"/>
</dbReference>
<dbReference type="Proteomes" id="UP000198977">
    <property type="component" value="Unassembled WGS sequence"/>
</dbReference>
<proteinExistence type="predicted"/>
<dbReference type="PANTHER" id="PTHR44846:SF1">
    <property type="entry name" value="MANNOSYL-D-GLYCERATE TRANSPORT_METABOLISM SYSTEM REPRESSOR MNGR-RELATED"/>
    <property type="match status" value="1"/>
</dbReference>
<reference evidence="5 6" key="1">
    <citation type="submission" date="2016-10" db="EMBL/GenBank/DDBJ databases">
        <authorList>
            <person name="de Groot N.N."/>
        </authorList>
    </citation>
    <scope>NUCLEOTIDE SEQUENCE [LARGE SCALE GENOMIC DNA]</scope>
    <source>
        <strain evidence="5 6">DSM 11443</strain>
    </source>
</reference>
<dbReference type="PANTHER" id="PTHR44846">
    <property type="entry name" value="MANNOSYL-D-GLYCERATE TRANSPORT/METABOLISM SYSTEM REPRESSOR MNGR-RELATED"/>
    <property type="match status" value="1"/>
</dbReference>
<dbReference type="Pfam" id="PF07702">
    <property type="entry name" value="UTRA"/>
    <property type="match status" value="1"/>
</dbReference>
<dbReference type="Gene3D" id="3.40.1410.10">
    <property type="entry name" value="Chorismate lyase-like"/>
    <property type="match status" value="1"/>
</dbReference>
<evidence type="ECO:0000256" key="3">
    <source>
        <dbReference type="ARBA" id="ARBA00023163"/>
    </source>
</evidence>
<organism evidence="5 6">
    <name type="scientific">Sulfitobacter brevis</name>
    <dbReference type="NCBI Taxonomy" id="74348"/>
    <lineage>
        <taxon>Bacteria</taxon>
        <taxon>Pseudomonadati</taxon>
        <taxon>Pseudomonadota</taxon>
        <taxon>Alphaproteobacteria</taxon>
        <taxon>Rhodobacterales</taxon>
        <taxon>Roseobacteraceae</taxon>
        <taxon>Sulfitobacter</taxon>
    </lineage>
</organism>
<evidence type="ECO:0000313" key="6">
    <source>
        <dbReference type="Proteomes" id="UP000198977"/>
    </source>
</evidence>
<dbReference type="InterPro" id="IPR036388">
    <property type="entry name" value="WH-like_DNA-bd_sf"/>
</dbReference>
<keyword evidence="1" id="KW-0805">Transcription regulation</keyword>
<dbReference type="GO" id="GO:0003700">
    <property type="term" value="F:DNA-binding transcription factor activity"/>
    <property type="evidence" value="ECO:0007669"/>
    <property type="project" value="InterPro"/>
</dbReference>
<evidence type="ECO:0000256" key="1">
    <source>
        <dbReference type="ARBA" id="ARBA00023015"/>
    </source>
</evidence>
<sequence length="280" mass="31338">MEIWGLEVTQGDSSAIIGSQADDNLWPKHHRVYLILKQEIADGVYSGTEPMQGEIWLAERFNVSRITIRKAMGRLTTEGLVERQRGRGTFARHQHDHSSPVMASLSGNIENLVALGLETDVDLIELTYAVAPPHICSVMVKPEGSVMQRAIRVRSLDGVPFSHLTTWLPEDIGRSFTDNEMRDTPLLRLIERAGHRIAKAEQSISAKLAAPEVAQLLQIEPGEPLLSVQRLVYDDVGLVVEYISGLYRPDTYEHRMEYDRSPSSTAEIWTTRTTTHGDVS</sequence>
<evidence type="ECO:0000313" key="5">
    <source>
        <dbReference type="EMBL" id="SFD95895.1"/>
    </source>
</evidence>
<evidence type="ECO:0000256" key="2">
    <source>
        <dbReference type="ARBA" id="ARBA00023125"/>
    </source>
</evidence>
<dbReference type="Gene3D" id="1.10.10.10">
    <property type="entry name" value="Winged helix-like DNA-binding domain superfamily/Winged helix DNA-binding domain"/>
    <property type="match status" value="1"/>
</dbReference>